<evidence type="ECO:0000256" key="7">
    <source>
        <dbReference type="ARBA" id="ARBA00023186"/>
    </source>
</evidence>
<dbReference type="Proteomes" id="UP000002573">
    <property type="component" value="Chromosome"/>
</dbReference>
<name>D7D8Q8_STAHD</name>
<protein>
    <recommendedName>
        <fullName evidence="3">Membrane protein insertase YidC</fullName>
    </recommendedName>
    <alternativeName>
        <fullName evidence="9">Foldase YidC</fullName>
    </alternativeName>
    <alternativeName>
        <fullName evidence="8">Membrane integrase YidC</fullName>
    </alternativeName>
</protein>
<accession>D7D8Q8</accession>
<dbReference type="HOGENOM" id="CLU_449521_0_0_2"/>
<organism evidence="11 12">
    <name type="scientific">Staphylothermus hellenicus (strain DSM 12710 / JCM 10830 / BK20S6-10-b1 / P8)</name>
    <dbReference type="NCBI Taxonomy" id="591019"/>
    <lineage>
        <taxon>Archaea</taxon>
        <taxon>Thermoproteota</taxon>
        <taxon>Thermoprotei</taxon>
        <taxon>Desulfurococcales</taxon>
        <taxon>Desulfurococcaceae</taxon>
        <taxon>Staphylothermus</taxon>
    </lineage>
</organism>
<keyword evidence="12" id="KW-1185">Reference proteome</keyword>
<evidence type="ECO:0000256" key="3">
    <source>
        <dbReference type="ARBA" id="ARBA00015325"/>
    </source>
</evidence>
<gene>
    <name evidence="11" type="ordered locus">Shell_1050</name>
</gene>
<dbReference type="eggNOG" id="arCOG12449">
    <property type="taxonomic scope" value="Archaea"/>
</dbReference>
<comment type="subcellular location">
    <subcellularLocation>
        <location evidence="1">Cell membrane</location>
        <topology evidence="1">Multi-pass membrane protein</topology>
    </subcellularLocation>
</comment>
<dbReference type="RefSeq" id="WP_013143352.1">
    <property type="nucleotide sequence ID" value="NC_014205.1"/>
</dbReference>
<evidence type="ECO:0000256" key="9">
    <source>
        <dbReference type="ARBA" id="ARBA00033342"/>
    </source>
</evidence>
<feature type="transmembrane region" description="Helical" evidence="10">
    <location>
        <begin position="583"/>
        <end position="603"/>
    </location>
</feature>
<dbReference type="STRING" id="591019.Shell_1050"/>
<keyword evidence="5" id="KW-1003">Cell membrane</keyword>
<proteinExistence type="inferred from homology"/>
<evidence type="ECO:0000256" key="1">
    <source>
        <dbReference type="ARBA" id="ARBA00004651"/>
    </source>
</evidence>
<dbReference type="Gene3D" id="2.70.98.90">
    <property type="match status" value="1"/>
</dbReference>
<evidence type="ECO:0000313" key="11">
    <source>
        <dbReference type="EMBL" id="ADI32154.1"/>
    </source>
</evidence>
<reference evidence="12" key="1">
    <citation type="submission" date="2010-05" db="EMBL/GenBank/DDBJ databases">
        <title>Complete sequence of Staphylothermus hellenicus DSM 12710.</title>
        <authorList>
            <consortium name="US DOE Joint Genome Institute"/>
            <person name="Lucas S."/>
            <person name="Copeland A."/>
            <person name="Lapidus A."/>
            <person name="Cheng J.-F."/>
            <person name="Bruce D."/>
            <person name="Goodwin L."/>
            <person name="Pitluck S."/>
            <person name="Davenport K."/>
            <person name="Detter J.C."/>
            <person name="Han C."/>
            <person name="Tapia R."/>
            <person name="Larimer F."/>
            <person name="Land M."/>
            <person name="Hauser L."/>
            <person name="Kyrpides N."/>
            <person name="Mikhailova N."/>
            <person name="Anderson I.J."/>
            <person name="Woyke T."/>
        </authorList>
    </citation>
    <scope>NUCLEOTIDE SEQUENCE [LARGE SCALE GENOMIC DNA]</scope>
    <source>
        <strain evidence="12">DSM 12710 / JCM 10830 / BK20S6-10-b1 / P8</strain>
    </source>
</reference>
<evidence type="ECO:0000256" key="4">
    <source>
        <dbReference type="ARBA" id="ARBA00022448"/>
    </source>
</evidence>
<dbReference type="KEGG" id="shc:Shell_1050"/>
<sequence length="607" mass="66535">MKLLDRFLLSFLIGVVIASLFSASTPALSAVTETDNTVTVTESYLKITWDLEHGGAIQNIQPVCSDFKNTPVAKKGMAADRGGLAGKESTIHALMWDIISDNNPWEGHAVYAKASYEVLEETQNYTTIQITYTLDENTPFPGLKVIKTYRVYNESFIVDFNMTLTNTGTNPVTIDLSEPWGRSSGPMIELVSLMGSKQDEYQFMLFNDGKIESYYQGSSWGGAPGGPVKVNGTLKGIGIYDNTTDPSPWGFMIALFMTDDETVSKTSYVWFETSAGGAQNTIIRVEFKPLTLNPGESEEYHMKIYAGPLHREYLVREAGFTEQQYKTFFYNPAFSPKIPCRVVAVELKYPINIKIATEGGTGVPKAAISIYDYYSGTPYVQTEIESNEFTVKIPYSNAPYILEISPQTGITRDGYGEFVFTSWILPNGTEVTGSKVNATLKEGDTITLKFRIKPLAKLVILFVTPDGSYLPQQAETINFTLLGSAGELLFKGSSAPASRNITALDQSVSPPRPGFRVPETYVIQVPLKAGVYTLSKIMIDDAELQYTIVGDEAQATFALDQPGVHELKVVYSTGGITGGGGGLLVWTIVIAALVLIIIIALLLKKKK</sequence>
<dbReference type="EMBL" id="CP002051">
    <property type="protein sequence ID" value="ADI32154.1"/>
    <property type="molecule type" value="Genomic_DNA"/>
</dbReference>
<keyword evidence="4" id="KW-0813">Transport</keyword>
<evidence type="ECO:0000256" key="2">
    <source>
        <dbReference type="ARBA" id="ARBA00010527"/>
    </source>
</evidence>
<keyword evidence="10" id="KW-1133">Transmembrane helix</keyword>
<keyword evidence="7" id="KW-0143">Chaperone</keyword>
<dbReference type="GeneID" id="9234339"/>
<keyword evidence="6" id="KW-0653">Protein transport</keyword>
<evidence type="ECO:0000256" key="10">
    <source>
        <dbReference type="SAM" id="Phobius"/>
    </source>
</evidence>
<keyword evidence="10" id="KW-0812">Transmembrane</keyword>
<keyword evidence="10" id="KW-0472">Membrane</keyword>
<dbReference type="AlphaFoldDB" id="D7D8Q8"/>
<dbReference type="GO" id="GO:0005886">
    <property type="term" value="C:plasma membrane"/>
    <property type="evidence" value="ECO:0007669"/>
    <property type="project" value="UniProtKB-SubCell"/>
</dbReference>
<evidence type="ECO:0000256" key="6">
    <source>
        <dbReference type="ARBA" id="ARBA00022927"/>
    </source>
</evidence>
<dbReference type="InterPro" id="IPR038221">
    <property type="entry name" value="YidC_periplasmic_sf"/>
</dbReference>
<comment type="similarity">
    <text evidence="2">Belongs to the OXA1/ALB3/YidC family. Type 1 subfamily.</text>
</comment>
<evidence type="ECO:0000256" key="5">
    <source>
        <dbReference type="ARBA" id="ARBA00022475"/>
    </source>
</evidence>
<dbReference type="OrthoDB" id="374232at2157"/>
<reference evidence="11 12" key="2">
    <citation type="journal article" date="2011" name="Stand. Genomic Sci.">
        <title>Complete genome sequence of Staphylothermus hellenicus P8.</title>
        <authorList>
            <person name="Anderson I."/>
            <person name="Wirth R."/>
            <person name="Lucas S."/>
            <person name="Copeland A."/>
            <person name="Lapidus A."/>
            <person name="Cheng J.F."/>
            <person name="Goodwin L."/>
            <person name="Pitluck S."/>
            <person name="Davenport K."/>
            <person name="Detter J.C."/>
            <person name="Han C."/>
            <person name="Tapia R."/>
            <person name="Land M."/>
            <person name="Hauser L."/>
            <person name="Pati A."/>
            <person name="Mikhailova N."/>
            <person name="Woyke T."/>
            <person name="Klenk H.P."/>
            <person name="Kyrpides N."/>
            <person name="Ivanova N."/>
        </authorList>
    </citation>
    <scope>NUCLEOTIDE SEQUENCE [LARGE SCALE GENOMIC DNA]</scope>
    <source>
        <strain evidence="12">DSM 12710 / JCM 10830 / BK20S6-10-b1 / P8</strain>
    </source>
</reference>
<dbReference type="GO" id="GO:0015031">
    <property type="term" value="P:protein transport"/>
    <property type="evidence" value="ECO:0007669"/>
    <property type="project" value="UniProtKB-KW"/>
</dbReference>
<evidence type="ECO:0000313" key="12">
    <source>
        <dbReference type="Proteomes" id="UP000002573"/>
    </source>
</evidence>
<evidence type="ECO:0000256" key="8">
    <source>
        <dbReference type="ARBA" id="ARBA00033245"/>
    </source>
</evidence>